<reference evidence="1" key="2">
    <citation type="journal article" date="2021" name="Mar. Drugs">
        <title>Genome Reduction and Secondary Metabolism of the Marine Sponge-Associated Cyanobacterium Leptothoe.</title>
        <authorList>
            <person name="Konstantinou D."/>
            <person name="Popin R.V."/>
            <person name="Fewer D.P."/>
            <person name="Sivonen K."/>
            <person name="Gkelis S."/>
        </authorList>
    </citation>
    <scope>NUCLEOTIDE SEQUENCE</scope>
    <source>
        <strain evidence="1">TAU-MAC 1115</strain>
    </source>
</reference>
<dbReference type="AlphaFoldDB" id="A0A947DHQ4"/>
<proteinExistence type="predicted"/>
<dbReference type="RefSeq" id="WP_215610364.1">
    <property type="nucleotide sequence ID" value="NZ_JADOES010000042.1"/>
</dbReference>
<keyword evidence="2" id="KW-1185">Reference proteome</keyword>
<organism evidence="1 2">
    <name type="scientific">Leptothoe spongobia TAU-MAC 1115</name>
    <dbReference type="NCBI Taxonomy" id="1967444"/>
    <lineage>
        <taxon>Bacteria</taxon>
        <taxon>Bacillati</taxon>
        <taxon>Cyanobacteriota</taxon>
        <taxon>Cyanophyceae</taxon>
        <taxon>Nodosilineales</taxon>
        <taxon>Cymatolegaceae</taxon>
        <taxon>Leptothoe</taxon>
        <taxon>Leptothoe spongobia</taxon>
    </lineage>
</organism>
<dbReference type="InterPro" id="IPR010985">
    <property type="entry name" value="Ribbon_hlx_hlx"/>
</dbReference>
<dbReference type="Gene3D" id="1.10.1220.10">
    <property type="entry name" value="Met repressor-like"/>
    <property type="match status" value="1"/>
</dbReference>
<dbReference type="SUPFAM" id="SSF47598">
    <property type="entry name" value="Ribbon-helix-helix"/>
    <property type="match status" value="1"/>
</dbReference>
<comment type="caution">
    <text evidence="1">The sequence shown here is derived from an EMBL/GenBank/DDBJ whole genome shotgun (WGS) entry which is preliminary data.</text>
</comment>
<accession>A0A947DHQ4</accession>
<gene>
    <name evidence="1" type="ORF">IXB50_17755</name>
</gene>
<reference evidence="1" key="1">
    <citation type="submission" date="2020-11" db="EMBL/GenBank/DDBJ databases">
        <authorList>
            <person name="Konstantinou D."/>
            <person name="Gkelis S."/>
            <person name="Popin R."/>
            <person name="Fewer D."/>
            <person name="Sivonen K."/>
        </authorList>
    </citation>
    <scope>NUCLEOTIDE SEQUENCE</scope>
    <source>
        <strain evidence="1">TAU-MAC 1115</strain>
    </source>
</reference>
<dbReference type="Proteomes" id="UP000717364">
    <property type="component" value="Unassembled WGS sequence"/>
</dbReference>
<dbReference type="InterPro" id="IPR013321">
    <property type="entry name" value="Arc_rbn_hlx_hlx"/>
</dbReference>
<evidence type="ECO:0000313" key="2">
    <source>
        <dbReference type="Proteomes" id="UP000717364"/>
    </source>
</evidence>
<evidence type="ECO:0000313" key="1">
    <source>
        <dbReference type="EMBL" id="MBT9317273.1"/>
    </source>
</evidence>
<dbReference type="EMBL" id="JADOES010000042">
    <property type="protein sequence ID" value="MBT9317273.1"/>
    <property type="molecule type" value="Genomic_DNA"/>
</dbReference>
<sequence length="111" mass="12088">MQGKQKVTLYMPDDLHRQLKIRAAVDGEPMSTLAERAIGFYLNHSDVVEGVQGAAHVVYECPSCTTSVVLRDGDLMAVEAHADLHEELLSEVPDVVPSSVRSDEGELVPCL</sequence>
<name>A0A947DHQ4_9CYAN</name>
<dbReference type="GO" id="GO:0006355">
    <property type="term" value="P:regulation of DNA-templated transcription"/>
    <property type="evidence" value="ECO:0007669"/>
    <property type="project" value="InterPro"/>
</dbReference>
<protein>
    <submittedName>
        <fullName evidence="1">Uncharacterized protein</fullName>
    </submittedName>
</protein>